<dbReference type="AlphaFoldDB" id="A0A8X8K8X4"/>
<proteinExistence type="predicted"/>
<protein>
    <submittedName>
        <fullName evidence="1">Helix-turn-helix domain-containing protein</fullName>
    </submittedName>
</protein>
<evidence type="ECO:0000313" key="2">
    <source>
        <dbReference type="Proteomes" id="UP000887300"/>
    </source>
</evidence>
<dbReference type="SUPFAM" id="SSF47413">
    <property type="entry name" value="lambda repressor-like DNA-binding domains"/>
    <property type="match status" value="1"/>
</dbReference>
<comment type="caution">
    <text evidence="1">The sequence shown here is derived from an EMBL/GenBank/DDBJ whole genome shotgun (WGS) entry which is preliminary data.</text>
</comment>
<accession>A0A8X8K8X4</accession>
<reference evidence="1" key="1">
    <citation type="journal article" date="2021" name="ISME J.">
        <title>Genomic evolution of the class Acidithiobacillia: deep-branching Proteobacteria living in extreme acidic conditions.</title>
        <authorList>
            <person name="Moya-Beltran A."/>
            <person name="Beard S."/>
            <person name="Rojas-Villalobos C."/>
            <person name="Issotta F."/>
            <person name="Gallardo Y."/>
            <person name="Ulloa R."/>
            <person name="Giaveno A."/>
            <person name="Degli Esposti M."/>
            <person name="Johnson D.B."/>
            <person name="Quatrini R."/>
        </authorList>
    </citation>
    <scope>NUCLEOTIDE SEQUENCE</scope>
    <source>
        <strain evidence="1">DSM 583</strain>
    </source>
</reference>
<name>A0A8X8K8X4_ACIFI</name>
<dbReference type="InterPro" id="IPR031856">
    <property type="entry name" value="YdaS_toxin-like"/>
</dbReference>
<gene>
    <name evidence="1" type="ORF">HF568_05095</name>
</gene>
<sequence>MNGLDRAVSHFGSQSSLARTLGVCPMAVSHWRRRGVPLARAIAIERATAGAVTRAELRPDIFGPLDEIRDRGAT</sequence>
<organism evidence="1 2">
    <name type="scientific">Acidithiobacillus ferridurans</name>
    <dbReference type="NCBI Taxonomy" id="1232575"/>
    <lineage>
        <taxon>Bacteria</taxon>
        <taxon>Pseudomonadati</taxon>
        <taxon>Pseudomonadota</taxon>
        <taxon>Acidithiobacillia</taxon>
        <taxon>Acidithiobacillales</taxon>
        <taxon>Acidithiobacillaceae</taxon>
        <taxon>Acidithiobacillus</taxon>
    </lineage>
</organism>
<dbReference type="InterPro" id="IPR010982">
    <property type="entry name" value="Lambda_DNA-bd_dom_sf"/>
</dbReference>
<dbReference type="Gene3D" id="1.10.260.40">
    <property type="entry name" value="lambda repressor-like DNA-binding domains"/>
    <property type="match status" value="1"/>
</dbReference>
<evidence type="ECO:0000313" key="1">
    <source>
        <dbReference type="EMBL" id="MBU2722601.1"/>
    </source>
</evidence>
<dbReference type="Pfam" id="PF15943">
    <property type="entry name" value="YdaS_toxin"/>
    <property type="match status" value="1"/>
</dbReference>
<dbReference type="GO" id="GO:0003677">
    <property type="term" value="F:DNA binding"/>
    <property type="evidence" value="ECO:0007669"/>
    <property type="project" value="InterPro"/>
</dbReference>
<dbReference type="Proteomes" id="UP000887300">
    <property type="component" value="Unassembled WGS sequence"/>
</dbReference>
<dbReference type="RefSeq" id="WP_029316360.1">
    <property type="nucleotide sequence ID" value="NZ_AP018795.1"/>
</dbReference>
<dbReference type="EMBL" id="JABBHS010000156">
    <property type="protein sequence ID" value="MBU2722601.1"/>
    <property type="molecule type" value="Genomic_DNA"/>
</dbReference>